<keyword evidence="2" id="KW-0560">Oxidoreductase</keyword>
<dbReference type="InterPro" id="IPR002347">
    <property type="entry name" value="SDR_fam"/>
</dbReference>
<sequence length="286" mass="30424">MTTTNEESTKPAVWFITGVSSGFGRSLAQAVLARGDQVVGTLRKDAQIAEFEDLAPGRAHGVLLDVTDAASVPRAVAQALSRAGTIDVLVNNAGYGLFGALEEVSDAEARQLFDTNVFGTVNVIRAVLPHFRERKRGHIVNFSSVAGVIGITGCSCYCASKHAVEGLSESLARELKPFGIHVTIVEPGGFRTNFAGGSMKWSQVESPDYAETVGNMRRFMSSYHGTQTGDPAKAADAVVRAVSADTPPLRLPLGPDAVDVVRKKLAAVHENLEAWLDVSSSTDFDH</sequence>
<dbReference type="EMBL" id="PNYC01000006">
    <property type="protein sequence ID" value="PMS36690.1"/>
    <property type="molecule type" value="Genomic_DNA"/>
</dbReference>
<evidence type="ECO:0000313" key="6">
    <source>
        <dbReference type="Proteomes" id="UP000235777"/>
    </source>
</evidence>
<dbReference type="GO" id="GO:0016491">
    <property type="term" value="F:oxidoreductase activity"/>
    <property type="evidence" value="ECO:0007669"/>
    <property type="project" value="UniProtKB-KW"/>
</dbReference>
<evidence type="ECO:0000313" key="5">
    <source>
        <dbReference type="EMBL" id="PMS36690.1"/>
    </source>
</evidence>
<dbReference type="SUPFAM" id="SSF51735">
    <property type="entry name" value="NAD(P)-binding Rossmann-fold domains"/>
    <property type="match status" value="1"/>
</dbReference>
<dbReference type="Pfam" id="PF00106">
    <property type="entry name" value="adh_short"/>
    <property type="match status" value="1"/>
</dbReference>
<name>A0A2N7X506_9BURK</name>
<dbReference type="InterPro" id="IPR057326">
    <property type="entry name" value="KR_dom"/>
</dbReference>
<dbReference type="SMART" id="SM00822">
    <property type="entry name" value="PKS_KR"/>
    <property type="match status" value="1"/>
</dbReference>
<protein>
    <submittedName>
        <fullName evidence="5">Short-chain dehydrogenase/reductase</fullName>
    </submittedName>
</protein>
<comment type="caution">
    <text evidence="5">The sequence shown here is derived from an EMBL/GenBank/DDBJ whole genome shotgun (WGS) entry which is preliminary data.</text>
</comment>
<dbReference type="Gene3D" id="3.40.50.720">
    <property type="entry name" value="NAD(P)-binding Rossmann-like Domain"/>
    <property type="match status" value="1"/>
</dbReference>
<comment type="similarity">
    <text evidence="1 3">Belongs to the short-chain dehydrogenases/reductases (SDR) family.</text>
</comment>
<evidence type="ECO:0000256" key="3">
    <source>
        <dbReference type="RuleBase" id="RU000363"/>
    </source>
</evidence>
<accession>A0A2N7X506</accession>
<dbReference type="CDD" id="cd05374">
    <property type="entry name" value="17beta-HSD-like_SDR_c"/>
    <property type="match status" value="1"/>
</dbReference>
<dbReference type="Proteomes" id="UP000235777">
    <property type="component" value="Unassembled WGS sequence"/>
</dbReference>
<reference evidence="5 6" key="1">
    <citation type="submission" date="2018-01" db="EMBL/GenBank/DDBJ databases">
        <title>Whole genome analyses suggest that Burkholderia sensu lato contains two further novel genera in the rhizoxinica-symbiotica group Mycetohabitans gen. nov., and Trinickia gen. nov.: implications for the evolution of diazotrophy and nodulation in the Burkholderiaceae.</title>
        <authorList>
            <person name="Estrada-de los Santos P."/>
            <person name="Palmer M."/>
            <person name="Chavez-Ramirez B."/>
            <person name="Beukes C."/>
            <person name="Steenkamp E.T."/>
            <person name="Hirsch A.M."/>
            <person name="Manyaka P."/>
            <person name="Maluk M."/>
            <person name="Lafos M."/>
            <person name="Crook M."/>
            <person name="Gross E."/>
            <person name="Simon M.F."/>
            <person name="Bueno dos Reis Junior F."/>
            <person name="Poole P.S."/>
            <person name="Venter S.N."/>
            <person name="James E.K."/>
        </authorList>
    </citation>
    <scope>NUCLEOTIDE SEQUENCE [LARGE SCALE GENOMIC DNA]</scope>
    <source>
        <strain evidence="5 6">JPY 581</strain>
    </source>
</reference>
<dbReference type="PRINTS" id="PR00080">
    <property type="entry name" value="SDRFAMILY"/>
</dbReference>
<evidence type="ECO:0000256" key="1">
    <source>
        <dbReference type="ARBA" id="ARBA00006484"/>
    </source>
</evidence>
<dbReference type="PANTHER" id="PTHR43976:SF16">
    <property type="entry name" value="SHORT-CHAIN DEHYDROGENASE_REDUCTASE FAMILY PROTEIN"/>
    <property type="match status" value="1"/>
</dbReference>
<keyword evidence="6" id="KW-1185">Reference proteome</keyword>
<evidence type="ECO:0000256" key="2">
    <source>
        <dbReference type="ARBA" id="ARBA00023002"/>
    </source>
</evidence>
<dbReference type="AlphaFoldDB" id="A0A2N7X506"/>
<dbReference type="InterPro" id="IPR051911">
    <property type="entry name" value="SDR_oxidoreductase"/>
</dbReference>
<dbReference type="PANTHER" id="PTHR43976">
    <property type="entry name" value="SHORT CHAIN DEHYDROGENASE"/>
    <property type="match status" value="1"/>
</dbReference>
<dbReference type="RefSeq" id="WP_102606929.1">
    <property type="nucleotide sequence ID" value="NZ_PNYC01000006.1"/>
</dbReference>
<evidence type="ECO:0000259" key="4">
    <source>
        <dbReference type="SMART" id="SM00822"/>
    </source>
</evidence>
<proteinExistence type="inferred from homology"/>
<dbReference type="NCBIfam" id="NF004824">
    <property type="entry name" value="PRK06180.1"/>
    <property type="match status" value="1"/>
</dbReference>
<feature type="domain" description="Ketoreductase" evidence="4">
    <location>
        <begin position="12"/>
        <end position="193"/>
    </location>
</feature>
<gene>
    <name evidence="5" type="ORF">C0Z20_11385</name>
</gene>
<dbReference type="InterPro" id="IPR036291">
    <property type="entry name" value="NAD(P)-bd_dom_sf"/>
</dbReference>
<dbReference type="PRINTS" id="PR00081">
    <property type="entry name" value="GDHRDH"/>
</dbReference>
<organism evidence="5 6">
    <name type="scientific">Trinickia symbiotica</name>
    <dbReference type="NCBI Taxonomy" id="863227"/>
    <lineage>
        <taxon>Bacteria</taxon>
        <taxon>Pseudomonadati</taxon>
        <taxon>Pseudomonadota</taxon>
        <taxon>Betaproteobacteria</taxon>
        <taxon>Burkholderiales</taxon>
        <taxon>Burkholderiaceae</taxon>
        <taxon>Trinickia</taxon>
    </lineage>
</organism>
<dbReference type="InterPro" id="IPR020904">
    <property type="entry name" value="Sc_DH/Rdtase_CS"/>
</dbReference>
<dbReference type="PROSITE" id="PS00061">
    <property type="entry name" value="ADH_SHORT"/>
    <property type="match status" value="1"/>
</dbReference>